<proteinExistence type="inferred from homology"/>
<feature type="binding site" evidence="6">
    <location>
        <position position="145"/>
    </location>
    <ligand>
        <name>Cu cation</name>
        <dbReference type="ChEBI" id="CHEBI:23378"/>
        <label>Z3</label>
    </ligand>
</feature>
<reference evidence="9 10" key="1">
    <citation type="submission" date="2024-08" db="EMBL/GenBank/DDBJ databases">
        <title>Whole-genome sequencing of halo(alkali)philic microorganisms from hypersaline lakes.</title>
        <authorList>
            <person name="Sorokin D.Y."/>
            <person name="Merkel A.Y."/>
            <person name="Messina E."/>
            <person name="Yakimov M."/>
        </authorList>
    </citation>
    <scope>NUCLEOTIDE SEQUENCE [LARGE SCALE GENOMIC DNA]</scope>
    <source>
        <strain evidence="9 10">Cl-TMA</strain>
    </source>
</reference>
<dbReference type="PANTHER" id="PTHR42838:SF2">
    <property type="entry name" value="NITROUS-OXIDE REDUCTASE"/>
    <property type="match status" value="1"/>
</dbReference>
<feature type="binding site" evidence="6">
    <location>
        <position position="640"/>
    </location>
    <ligand>
        <name>Cu cation</name>
        <dbReference type="ChEBI" id="CHEBI:23378"/>
        <label>A1</label>
    </ligand>
</feature>
<feature type="binding site" evidence="6">
    <location>
        <position position="193"/>
    </location>
    <ligand>
        <name>Cu cation</name>
        <dbReference type="ChEBI" id="CHEBI:23378"/>
        <label>Z2</label>
    </ligand>
</feature>
<feature type="binding site" evidence="6">
    <location>
        <position position="629"/>
    </location>
    <ligand>
        <name>Cu cation</name>
        <dbReference type="ChEBI" id="CHEBI:23378"/>
        <label>A2</label>
    </ligand>
</feature>
<dbReference type="SUPFAM" id="SSF50974">
    <property type="entry name" value="Nitrous oxide reductase, N-terminal domain"/>
    <property type="match status" value="1"/>
</dbReference>
<keyword evidence="3 6" id="KW-0732">Signal</keyword>
<dbReference type="Proteomes" id="UP001575181">
    <property type="component" value="Unassembled WGS sequence"/>
</dbReference>
<dbReference type="PROSITE" id="PS51318">
    <property type="entry name" value="TAT"/>
    <property type="match status" value="1"/>
</dbReference>
<evidence type="ECO:0000313" key="9">
    <source>
        <dbReference type="EMBL" id="MFA9460049.1"/>
    </source>
</evidence>
<keyword evidence="5 6" id="KW-0186">Copper</keyword>
<evidence type="ECO:0000256" key="5">
    <source>
        <dbReference type="ARBA" id="ARBA00023008"/>
    </source>
</evidence>
<keyword evidence="6" id="KW-0574">Periplasm</keyword>
<feature type="binding site" evidence="6">
    <location>
        <position position="594"/>
    </location>
    <ligand>
        <name>Cu cation</name>
        <dbReference type="ChEBI" id="CHEBI:23378"/>
        <label>A1</label>
    </ligand>
</feature>
<sequence length="649" mass="72080">MTDDEKAPEQPPETEAESPTGLTRRQFFGTTASSAVVGAGLAAGSWPLSSSPARAAEGKQDAHVAPGELDTYYGFWSAGQSGELRIMGVPSMRELLRIPVFNWDGATGWGITNESRKILYEGLTPAGKRRADKQGGVLRNGDTHHPHLSLTEGSYDGRYCFINDKANSRVARIRLDIMKTDKIVQIPNAQAVHGVRPQKHPKTGYLFCNCEFMIPQPNDGRDMDSPDKYQTVFAGVDSDTMEVKWQVLVDGNLDNTNCDYKGRYAFSTCYNSENAAHLAGMMRKDRDHVVVFDIPRIEEAVKKGRYKTIGDSDVPVVDGTKGSDLTMYIPVPKGPHGINTTPDGKYFVANGKLSPTVTVVEIDKLDAYFRGAMKNPREAVVAEPELGLGPLHTTYDGRGNAYTTLFIDSRIAKWNIQEAIEAFQGGDTNPIKQKLDVHYQPGHNNATLAETKDADGKWLVSLQKFSKDRFLNVGPLKPENDQLIDISGDKMRIVHDGPTFSEPHDCVMARADQVNPRKIWSRDDPWFDDIKAQAKADGISDLTKANKVVRDGNQVRVYMTSSAPNYHITELRVQEGDEVTVALTNVDNIEDLTHGFTLTNFDVAMEISPQQTSSVTFTADEPGVHWYYCQWFCHALHMEMRGRMIVEKA</sequence>
<accession>A0ABV4TRT7</accession>
<comment type="subunit">
    <text evidence="6">Homodimer.</text>
</comment>
<name>A0ABV4TRT7_9GAMM</name>
<dbReference type="InterPro" id="IPR023644">
    <property type="entry name" value="NO_Rdtase"/>
</dbReference>
<dbReference type="EMBL" id="JBGUAW010000002">
    <property type="protein sequence ID" value="MFA9460049.1"/>
    <property type="molecule type" value="Genomic_DNA"/>
</dbReference>
<evidence type="ECO:0000259" key="8">
    <source>
        <dbReference type="Pfam" id="PF13473"/>
    </source>
</evidence>
<feature type="binding site" evidence="6">
    <location>
        <position position="631"/>
    </location>
    <ligand>
        <name>Cu cation</name>
        <dbReference type="ChEBI" id="CHEBI:23378"/>
        <label>A2</label>
    </ligand>
</feature>
<feature type="binding site" evidence="6">
    <location>
        <position position="633"/>
    </location>
    <ligand>
        <name>Cu cation</name>
        <dbReference type="ChEBI" id="CHEBI:23378"/>
        <label>A1</label>
    </ligand>
</feature>
<organism evidence="9 10">
    <name type="scientific">Thiohalorhabdus methylotrophus</name>
    <dbReference type="NCBI Taxonomy" id="3242694"/>
    <lineage>
        <taxon>Bacteria</taxon>
        <taxon>Pseudomonadati</taxon>
        <taxon>Pseudomonadota</taxon>
        <taxon>Gammaproteobacteria</taxon>
        <taxon>Thiohalorhabdales</taxon>
        <taxon>Thiohalorhabdaceae</taxon>
        <taxon>Thiohalorhabdus</taxon>
    </lineage>
</organism>
<feature type="binding site" evidence="6">
    <location>
        <position position="637"/>
    </location>
    <ligand>
        <name>Cu cation</name>
        <dbReference type="ChEBI" id="CHEBI:23378"/>
        <label>A2</label>
    </ligand>
</feature>
<dbReference type="InterPro" id="IPR008972">
    <property type="entry name" value="Cupredoxin"/>
</dbReference>
<dbReference type="Gene3D" id="2.130.10.10">
    <property type="entry name" value="YVTN repeat-like/Quinoprotein amine dehydrogenase"/>
    <property type="match status" value="1"/>
</dbReference>
<dbReference type="Pfam" id="PF13473">
    <property type="entry name" value="Cupredoxin_1"/>
    <property type="match status" value="1"/>
</dbReference>
<dbReference type="RefSeq" id="WP_373654824.1">
    <property type="nucleotide sequence ID" value="NZ_JBGUAW010000002.1"/>
</dbReference>
<evidence type="ECO:0000313" key="10">
    <source>
        <dbReference type="Proteomes" id="UP001575181"/>
    </source>
</evidence>
<evidence type="ECO:0000256" key="3">
    <source>
        <dbReference type="ARBA" id="ARBA00022729"/>
    </source>
</evidence>
<dbReference type="InterPro" id="IPR041114">
    <property type="entry name" value="Nos_propeller"/>
</dbReference>
<comment type="caution">
    <text evidence="6">Lacks conserved residue(s) required for the propagation of feature annotation.</text>
</comment>
<dbReference type="InterPro" id="IPR051403">
    <property type="entry name" value="NosZ/Cyto_c_oxidase_sub2"/>
</dbReference>
<feature type="region of interest" description="Disordered" evidence="7">
    <location>
        <begin position="1"/>
        <end position="24"/>
    </location>
</feature>
<feature type="binding site" evidence="6">
    <location>
        <position position="443"/>
    </location>
    <ligand>
        <name>Cu cation</name>
        <dbReference type="ChEBI" id="CHEBI:23378"/>
        <label>Z3</label>
    </ligand>
</feature>
<dbReference type="Pfam" id="PF18793">
    <property type="entry name" value="nos_propeller_2"/>
    <property type="match status" value="1"/>
</dbReference>
<gene>
    <name evidence="6 9" type="primary">nosZ</name>
    <name evidence="9" type="ORF">ACERLL_04350</name>
</gene>
<protein>
    <recommendedName>
        <fullName evidence="6">Nitrous-oxide reductase</fullName>
        <ecNumber evidence="6">1.7.2.4</ecNumber>
    </recommendedName>
    <alternativeName>
        <fullName evidence="6">N(2)OR</fullName>
    </alternativeName>
    <alternativeName>
        <fullName evidence="6">N2O reductase</fullName>
    </alternativeName>
</protein>
<comment type="similarity">
    <text evidence="6">Belongs to the NosZ family.</text>
</comment>
<evidence type="ECO:0000256" key="2">
    <source>
        <dbReference type="ARBA" id="ARBA00022723"/>
    </source>
</evidence>
<feature type="binding site" evidence="6">
    <location>
        <position position="144"/>
    </location>
    <ligand>
        <name>Cu cation</name>
        <dbReference type="ChEBI" id="CHEBI:23378"/>
        <label>Z2</label>
    </ligand>
</feature>
<comment type="catalytic activity">
    <reaction evidence="6">
        <text>N2 + 2 Fe(III)-[cytochrome c] + H2O = nitrous oxide + 2 Fe(II)-[cytochrome c] + 2 H(+)</text>
        <dbReference type="Rhea" id="RHEA:43108"/>
        <dbReference type="Rhea" id="RHEA-COMP:10350"/>
        <dbReference type="Rhea" id="RHEA-COMP:14399"/>
        <dbReference type="ChEBI" id="CHEBI:15377"/>
        <dbReference type="ChEBI" id="CHEBI:15378"/>
        <dbReference type="ChEBI" id="CHEBI:17045"/>
        <dbReference type="ChEBI" id="CHEBI:17997"/>
        <dbReference type="ChEBI" id="CHEBI:29033"/>
        <dbReference type="ChEBI" id="CHEBI:29034"/>
        <dbReference type="EC" id="1.7.2.4"/>
    </reaction>
</comment>
<keyword evidence="6" id="KW-0106">Calcium</keyword>
<feature type="binding site" evidence="6">
    <location>
        <position position="629"/>
    </location>
    <ligand>
        <name>Cu cation</name>
        <dbReference type="ChEBI" id="CHEBI:23378"/>
        <label>A1</label>
    </ligand>
</feature>
<comment type="subcellular location">
    <subcellularLocation>
        <location evidence="1">Cell envelope</location>
    </subcellularLocation>
    <subcellularLocation>
        <location evidence="6">Periplasm</location>
    </subcellularLocation>
</comment>
<dbReference type="InterPro" id="IPR006311">
    <property type="entry name" value="TAT_signal"/>
</dbReference>
<dbReference type="InterPro" id="IPR011045">
    <property type="entry name" value="N2O_reductase_N"/>
</dbReference>
<feature type="binding site" evidence="6">
    <location>
        <position position="392"/>
    </location>
    <ligand>
        <name>Cu cation</name>
        <dbReference type="ChEBI" id="CHEBI:23378"/>
        <label>Z1</label>
    </ligand>
</feature>
<keyword evidence="4 6" id="KW-0560">Oxidoreductase</keyword>
<keyword evidence="2 6" id="KW-0479">Metal-binding</keyword>
<dbReference type="NCBIfam" id="TIGR04244">
    <property type="entry name" value="nitrous_NosZ_RR"/>
    <property type="match status" value="1"/>
</dbReference>
<keyword evidence="10" id="KW-1185">Reference proteome</keyword>
<comment type="similarity">
    <text evidence="6">In the C-terminal section; belongs to the cytochrome c oxidase subunit 2 family.</text>
</comment>
<comment type="caution">
    <text evidence="9">The sequence shown here is derived from an EMBL/GenBank/DDBJ whole genome shotgun (WGS) entry which is preliminary data.</text>
</comment>
<feature type="binding site" evidence="6">
    <location>
        <position position="504"/>
    </location>
    <ligand>
        <name>Cu cation</name>
        <dbReference type="ChEBI" id="CHEBI:23378"/>
        <label>Z4</label>
    </ligand>
</feature>
<dbReference type="Gene3D" id="2.60.40.420">
    <property type="entry name" value="Cupredoxins - blue copper proteins"/>
    <property type="match status" value="1"/>
</dbReference>
<comment type="PTM">
    <text evidence="6">Predicted to be exported by the Tat system. The position of the signal peptide cleavage has not been experimentally proven.</text>
</comment>
<feature type="domain" description="EfeO-type cupredoxin-like" evidence="8">
    <location>
        <begin position="557"/>
        <end position="646"/>
    </location>
</feature>
<feature type="region of interest" description="COX2-like" evidence="6">
    <location>
        <begin position="553"/>
        <end position="649"/>
    </location>
</feature>
<evidence type="ECO:0000256" key="7">
    <source>
        <dbReference type="SAM" id="MobiDB-lite"/>
    </source>
</evidence>
<dbReference type="HAMAP" id="MF_00716">
    <property type="entry name" value="NosZ"/>
    <property type="match status" value="1"/>
</dbReference>
<dbReference type="Pfam" id="PF18764">
    <property type="entry name" value="nos_propeller"/>
    <property type="match status" value="1"/>
</dbReference>
<comment type="cofactor">
    <cofactor evidence="6">
        <name>Cu cation</name>
        <dbReference type="ChEBI" id="CHEBI:23378"/>
    </cofactor>
    <text evidence="6">Binds 6 Cu cations per subunit. Each subunit contains 2 copper centers; Cu(A) (binuclear) and Cu(Z) (tetranuclear). Cu(Z) is thought to be the site of nitrous oxide reduction.</text>
</comment>
<dbReference type="SUPFAM" id="SSF49503">
    <property type="entry name" value="Cupredoxins"/>
    <property type="match status" value="1"/>
</dbReference>
<evidence type="ECO:0000256" key="6">
    <source>
        <dbReference type="HAMAP-Rule" id="MF_00716"/>
    </source>
</evidence>
<dbReference type="PANTHER" id="PTHR42838">
    <property type="entry name" value="CYTOCHROME C OXIDASE SUBUNIT II"/>
    <property type="match status" value="1"/>
</dbReference>
<evidence type="ECO:0000256" key="4">
    <source>
        <dbReference type="ARBA" id="ARBA00023002"/>
    </source>
</evidence>
<feature type="binding site" evidence="6">
    <location>
        <position position="633"/>
    </location>
    <ligand>
        <name>Cu cation</name>
        <dbReference type="ChEBI" id="CHEBI:23378"/>
        <label>A2</label>
    </ligand>
</feature>
<dbReference type="InterPro" id="IPR028096">
    <property type="entry name" value="EfeO_Cupredoxin"/>
</dbReference>
<dbReference type="InterPro" id="IPR041142">
    <property type="entry name" value="NOS_propeller_2"/>
</dbReference>
<feature type="binding site" evidence="6">
    <location>
        <position position="336"/>
    </location>
    <ligand>
        <name>Cu cation</name>
        <dbReference type="ChEBI" id="CHEBI:23378"/>
        <label>Z1</label>
    </ligand>
</feature>
<comment type="function">
    <text evidence="6">Nitrous-oxide reductase is part of a bacterial respiratory system which is activated under anaerobic conditions in the presence of nitrate or nitrous oxide.</text>
</comment>
<dbReference type="EC" id="1.7.2.4" evidence="6"/>
<evidence type="ECO:0000256" key="1">
    <source>
        <dbReference type="ARBA" id="ARBA00004196"/>
    </source>
</evidence>
<dbReference type="InterPro" id="IPR015943">
    <property type="entry name" value="WD40/YVTN_repeat-like_dom_sf"/>
</dbReference>
<dbReference type="GO" id="GO:0050304">
    <property type="term" value="F:nitrous-oxide reductase activity"/>
    <property type="evidence" value="ECO:0007669"/>
    <property type="project" value="UniProtKB-EC"/>
</dbReference>
<comment type="cofactor">
    <cofactor evidence="6">
        <name>Ca(2+)</name>
        <dbReference type="ChEBI" id="CHEBI:29108"/>
    </cofactor>
    <text evidence="6">Binds 2 calcium ions per subunit.</text>
</comment>